<dbReference type="Proteomes" id="UP001500507">
    <property type="component" value="Unassembled WGS sequence"/>
</dbReference>
<proteinExistence type="predicted"/>
<name>A0ABN1MDH6_9FLAO</name>
<dbReference type="Pfam" id="PF17642">
    <property type="entry name" value="TssD"/>
    <property type="match status" value="1"/>
</dbReference>
<dbReference type="EMBL" id="BAAAFG010000001">
    <property type="protein sequence ID" value="GAA0871116.1"/>
    <property type="molecule type" value="Genomic_DNA"/>
</dbReference>
<dbReference type="InterPro" id="IPR041408">
    <property type="entry name" value="Hcp_Tssd"/>
</dbReference>
<sequence>MVKAKLLIDTKEVNVLWYKVGFNQTTDRTGRPSQQPIFKGLQVVIESQKDIDLADWSFAADQTKQLELHIYPVLMGGKTRKIYFYDCHLVDWKTHFSASGSKKPMSESLQISAGGLKDSNSMVEYSNYWRETYQN</sequence>
<gene>
    <name evidence="1" type="ORF">GCM10009117_02610</name>
</gene>
<reference evidence="1 2" key="1">
    <citation type="journal article" date="2019" name="Int. J. Syst. Evol. Microbiol.">
        <title>The Global Catalogue of Microorganisms (GCM) 10K type strain sequencing project: providing services to taxonomists for standard genome sequencing and annotation.</title>
        <authorList>
            <consortium name="The Broad Institute Genomics Platform"/>
            <consortium name="The Broad Institute Genome Sequencing Center for Infectious Disease"/>
            <person name="Wu L."/>
            <person name="Ma J."/>
        </authorList>
    </citation>
    <scope>NUCLEOTIDE SEQUENCE [LARGE SCALE GENOMIC DNA]</scope>
    <source>
        <strain evidence="1 2">JCM 16082</strain>
    </source>
</reference>
<dbReference type="RefSeq" id="WP_343762800.1">
    <property type="nucleotide sequence ID" value="NZ_BAAAFG010000001.1"/>
</dbReference>
<protein>
    <submittedName>
        <fullName evidence="1">Uncharacterized protein</fullName>
    </submittedName>
</protein>
<evidence type="ECO:0000313" key="2">
    <source>
        <dbReference type="Proteomes" id="UP001500507"/>
    </source>
</evidence>
<comment type="caution">
    <text evidence="1">The sequence shown here is derived from an EMBL/GenBank/DDBJ whole genome shotgun (WGS) entry which is preliminary data.</text>
</comment>
<accession>A0ABN1MDH6</accession>
<keyword evidence="2" id="KW-1185">Reference proteome</keyword>
<organism evidence="1 2">
    <name type="scientific">Gangjinia marincola</name>
    <dbReference type="NCBI Taxonomy" id="578463"/>
    <lineage>
        <taxon>Bacteria</taxon>
        <taxon>Pseudomonadati</taxon>
        <taxon>Bacteroidota</taxon>
        <taxon>Flavobacteriia</taxon>
        <taxon>Flavobacteriales</taxon>
        <taxon>Flavobacteriaceae</taxon>
        <taxon>Gangjinia</taxon>
    </lineage>
</organism>
<evidence type="ECO:0000313" key="1">
    <source>
        <dbReference type="EMBL" id="GAA0871116.1"/>
    </source>
</evidence>